<dbReference type="InterPro" id="IPR001279">
    <property type="entry name" value="Metallo-B-lactamas"/>
</dbReference>
<dbReference type="PANTHER" id="PTHR43694:SF1">
    <property type="entry name" value="RIBONUCLEASE J"/>
    <property type="match status" value="1"/>
</dbReference>
<dbReference type="InterPro" id="IPR041636">
    <property type="entry name" value="RNase_J_C"/>
</dbReference>
<accession>A0A255YJ26</accession>
<evidence type="ECO:0000259" key="7">
    <source>
        <dbReference type="SMART" id="SM00849"/>
    </source>
</evidence>
<feature type="domain" description="Metallo-beta-lactamase" evidence="7">
    <location>
        <begin position="19"/>
        <end position="214"/>
    </location>
</feature>
<organism evidence="8 9">
    <name type="scientific">Sandarakinorhabdus cyanobacteriorum</name>
    <dbReference type="NCBI Taxonomy" id="1981098"/>
    <lineage>
        <taxon>Bacteria</taxon>
        <taxon>Pseudomonadati</taxon>
        <taxon>Pseudomonadota</taxon>
        <taxon>Alphaproteobacteria</taxon>
        <taxon>Sphingomonadales</taxon>
        <taxon>Sphingosinicellaceae</taxon>
        <taxon>Sandarakinorhabdus</taxon>
    </lineage>
</organism>
<evidence type="ECO:0000313" key="8">
    <source>
        <dbReference type="EMBL" id="OYQ28674.1"/>
    </source>
</evidence>
<dbReference type="GO" id="GO:0003723">
    <property type="term" value="F:RNA binding"/>
    <property type="evidence" value="ECO:0007669"/>
    <property type="project" value="UniProtKB-KW"/>
</dbReference>
<evidence type="ECO:0000256" key="2">
    <source>
        <dbReference type="ARBA" id="ARBA00022723"/>
    </source>
</evidence>
<dbReference type="AlphaFoldDB" id="A0A255YJ26"/>
<dbReference type="InterPro" id="IPR011108">
    <property type="entry name" value="RMMBL"/>
</dbReference>
<evidence type="ECO:0000256" key="4">
    <source>
        <dbReference type="ARBA" id="ARBA00022833"/>
    </source>
</evidence>
<keyword evidence="4" id="KW-0862">Zinc</keyword>
<keyword evidence="5" id="KW-0269">Exonuclease</keyword>
<name>A0A255YJ26_9SPHN</name>
<evidence type="ECO:0000256" key="1">
    <source>
        <dbReference type="ARBA" id="ARBA00022722"/>
    </source>
</evidence>
<dbReference type="InterPro" id="IPR042173">
    <property type="entry name" value="RNase_J_2"/>
</dbReference>
<dbReference type="InterPro" id="IPR036866">
    <property type="entry name" value="RibonucZ/Hydroxyglut_hydro"/>
</dbReference>
<comment type="caution">
    <text evidence="8">The sequence shown here is derived from an EMBL/GenBank/DDBJ whole genome shotgun (WGS) entry which is preliminary data.</text>
</comment>
<dbReference type="Gene3D" id="3.40.50.10710">
    <property type="entry name" value="Metallo-hydrolase/oxidoreductase"/>
    <property type="match status" value="1"/>
</dbReference>
<keyword evidence="6" id="KW-0694">RNA-binding</keyword>
<evidence type="ECO:0000313" key="9">
    <source>
        <dbReference type="Proteomes" id="UP000216991"/>
    </source>
</evidence>
<dbReference type="Pfam" id="PF17770">
    <property type="entry name" value="RNase_J_C"/>
    <property type="match status" value="1"/>
</dbReference>
<dbReference type="Pfam" id="PF22505">
    <property type="entry name" value="RNase_J_b_CASP"/>
    <property type="match status" value="1"/>
</dbReference>
<dbReference type="SMART" id="SM00849">
    <property type="entry name" value="Lactamase_B"/>
    <property type="match status" value="1"/>
</dbReference>
<protein>
    <submittedName>
        <fullName evidence="8">MBL fold hydrolase</fullName>
    </submittedName>
</protein>
<dbReference type="Proteomes" id="UP000216991">
    <property type="component" value="Unassembled WGS sequence"/>
</dbReference>
<dbReference type="CDD" id="cd07714">
    <property type="entry name" value="RNaseJ_MBL-fold"/>
    <property type="match status" value="1"/>
</dbReference>
<dbReference type="EMBL" id="NOXT01000109">
    <property type="protein sequence ID" value="OYQ28674.1"/>
    <property type="molecule type" value="Genomic_DNA"/>
</dbReference>
<dbReference type="GO" id="GO:0004527">
    <property type="term" value="F:exonuclease activity"/>
    <property type="evidence" value="ECO:0007669"/>
    <property type="project" value="UniProtKB-KW"/>
</dbReference>
<proteinExistence type="predicted"/>
<dbReference type="Gene3D" id="3.10.20.580">
    <property type="match status" value="1"/>
</dbReference>
<reference evidence="8 9" key="1">
    <citation type="submission" date="2017-07" db="EMBL/GenBank/DDBJ databases">
        <title>Sandarakinorhabdus cyanobacteriorum sp. nov., a novel bacterium isolated from cyanobacterial aggregates in a eutrophic lake.</title>
        <authorList>
            <person name="Cai H."/>
        </authorList>
    </citation>
    <scope>NUCLEOTIDE SEQUENCE [LARGE SCALE GENOMIC DNA]</scope>
    <source>
        <strain evidence="8 9">TH057</strain>
    </source>
</reference>
<dbReference type="PANTHER" id="PTHR43694">
    <property type="entry name" value="RIBONUCLEASE J"/>
    <property type="match status" value="1"/>
</dbReference>
<evidence type="ECO:0000256" key="5">
    <source>
        <dbReference type="ARBA" id="ARBA00022839"/>
    </source>
</evidence>
<dbReference type="GO" id="GO:0046872">
    <property type="term" value="F:metal ion binding"/>
    <property type="evidence" value="ECO:0007669"/>
    <property type="project" value="UniProtKB-KW"/>
</dbReference>
<dbReference type="Gene3D" id="3.60.15.10">
    <property type="entry name" value="Ribonuclease Z/Hydroxyacylglutathione hydrolase-like"/>
    <property type="match status" value="1"/>
</dbReference>
<dbReference type="InterPro" id="IPR055132">
    <property type="entry name" value="RNase_J_b_CASP"/>
</dbReference>
<evidence type="ECO:0000256" key="6">
    <source>
        <dbReference type="ARBA" id="ARBA00022884"/>
    </source>
</evidence>
<dbReference type="Pfam" id="PF07521">
    <property type="entry name" value="RMMBL"/>
    <property type="match status" value="1"/>
</dbReference>
<gene>
    <name evidence="8" type="ORF">CHU93_08930</name>
</gene>
<evidence type="ECO:0000256" key="3">
    <source>
        <dbReference type="ARBA" id="ARBA00022801"/>
    </source>
</evidence>
<dbReference type="RefSeq" id="WP_094473740.1">
    <property type="nucleotide sequence ID" value="NZ_NOXT01000109.1"/>
</dbReference>
<keyword evidence="9" id="KW-1185">Reference proteome</keyword>
<keyword evidence="3 8" id="KW-0378">Hydrolase</keyword>
<dbReference type="Pfam" id="PF00753">
    <property type="entry name" value="Lactamase_B"/>
    <property type="match status" value="1"/>
</dbReference>
<keyword evidence="1" id="KW-0540">Nuclease</keyword>
<keyword evidence="2" id="KW-0479">Metal-binding</keyword>
<dbReference type="OrthoDB" id="9770211at2"/>
<sequence>MTPGNELIFLPLGGSGEIGMNVNLYGANGKWVMVDLGMTFGDPRYPGIDVVLPDLAFIEERRKDLLGIVLTHGHEDHIGAIPYLAAELKVPLYATPFTAGLIAKKLEEEGLLGEVKLNIVPMGGTLQLGPFGFKYVALAHSIPEGNALIIDTPYGRIFHTGDWKLDDAPLLGNPVTAAELKAIGDEGILTLVGDSTNVFNPEASGSESDVKDGLMRLIKARKSGRVLVTTFASNAARLGTLGQVAKAAGRELVLAGRSMDRIVKVARATGYLTDLPDPVDWETAMTLPRNKVLILCTGAQGEPQAALSRIAEGSHPVLKLEPGDLVVYSSKQIPGNELSIGRVQNVLASRGIDIVTEKQAHVHVSGHPGQPELEAMYEWIRPQIAIPVHGERRHMEEHAKLAKACGVPQALVPVNGSAIRLAPDGPKLLGHEKAGRLVLDGDVILPADGATIVERRRLAHNGMIAVAVVVGRNGLPAATPKVSAQGVPVEEDKAEFLDACAEAAEKAAAKADAKRPDAYAEAIRVAVRRVARDWTGKKPVTDVQVIRL</sequence>
<dbReference type="SUPFAM" id="SSF56281">
    <property type="entry name" value="Metallo-hydrolase/oxidoreductase"/>
    <property type="match status" value="1"/>
</dbReference>